<evidence type="ECO:0000256" key="1">
    <source>
        <dbReference type="ARBA" id="ARBA00000085"/>
    </source>
</evidence>
<keyword evidence="7" id="KW-0812">Transmembrane</keyword>
<dbReference type="Gene3D" id="3.30.565.10">
    <property type="entry name" value="Histidine kinase-like ATPase, C-terminal domain"/>
    <property type="match status" value="1"/>
</dbReference>
<dbReference type="EMBL" id="FZPD01000001">
    <property type="protein sequence ID" value="SNS49017.1"/>
    <property type="molecule type" value="Genomic_DNA"/>
</dbReference>
<keyword evidence="5 9" id="KW-0418">Kinase</keyword>
<dbReference type="OrthoDB" id="9766459at2"/>
<dbReference type="SMART" id="SM00387">
    <property type="entry name" value="HATPase_c"/>
    <property type="match status" value="1"/>
</dbReference>
<dbReference type="PANTHER" id="PTHR43711">
    <property type="entry name" value="TWO-COMPONENT HISTIDINE KINASE"/>
    <property type="match status" value="1"/>
</dbReference>
<dbReference type="SMART" id="SM00388">
    <property type="entry name" value="HisKA"/>
    <property type="match status" value="1"/>
</dbReference>
<dbReference type="InterPro" id="IPR003594">
    <property type="entry name" value="HATPase_dom"/>
</dbReference>
<dbReference type="PANTHER" id="PTHR43711:SF26">
    <property type="entry name" value="SENSOR HISTIDINE KINASE RCSC"/>
    <property type="match status" value="1"/>
</dbReference>
<feature type="transmembrane region" description="Helical" evidence="7">
    <location>
        <begin position="138"/>
        <end position="160"/>
    </location>
</feature>
<keyword evidence="10" id="KW-1185">Reference proteome</keyword>
<evidence type="ECO:0000259" key="8">
    <source>
        <dbReference type="PROSITE" id="PS50109"/>
    </source>
</evidence>
<evidence type="ECO:0000256" key="7">
    <source>
        <dbReference type="SAM" id="Phobius"/>
    </source>
</evidence>
<dbReference type="Gene3D" id="1.10.287.130">
    <property type="match status" value="1"/>
</dbReference>
<evidence type="ECO:0000256" key="3">
    <source>
        <dbReference type="ARBA" id="ARBA00022553"/>
    </source>
</evidence>
<proteinExistence type="predicted"/>
<sequence length="458" mass="51950">MLPQPVLIVIVQYVIQALMAMVIMLILRKFYRQYQNEFYRFWSISWLALFVTMIGSCIALANAFLLPLDHPFRLLVSVITLYAGFLQIAWLYAGTREISRTTKVDKSKMRAFLLVAVPICATLVIIQYDDPNAGDYRIFYRVGIKSLLAGGVFVTCALMLKKISKAGIGIRFIIFSFILYGLMQLNYFVVTLCEINNIPYGAELPFFMGAFELFLQSLMGLGMIISVLEIEQHNLKKANIELDTFLYRSSHDLRAPLTTISGIISMIKGTDDQKKIDEYHEAIQSRIDQVDNVIRDIITLRKGQKSDLRLIEINLEDEIKKEFEHLIDPNVKYPALHVKSNRKPIIRTDPARLHTVLTNILSNAIKYHDLEGDNPKISVQISCVDDGIDFSITDNGQGIDQRHLPKIFDMFFRASQTSQGTGLGLYLVRDAIDNLKGTIGVKSEKGKGTTFDIHLPNL</sequence>
<accession>A0A239EWQ6</accession>
<keyword evidence="7" id="KW-1133">Transmembrane helix</keyword>
<dbReference type="PRINTS" id="PR00344">
    <property type="entry name" value="BCTRLSENSOR"/>
</dbReference>
<feature type="transmembrane region" description="Helical" evidence="7">
    <location>
        <begin position="6"/>
        <end position="27"/>
    </location>
</feature>
<protein>
    <recommendedName>
        <fullName evidence="2">histidine kinase</fullName>
        <ecNumber evidence="2">2.7.13.3</ecNumber>
    </recommendedName>
</protein>
<keyword evidence="4" id="KW-0808">Transferase</keyword>
<keyword evidence="6" id="KW-0902">Two-component regulatory system</keyword>
<dbReference type="InterPro" id="IPR036890">
    <property type="entry name" value="HATPase_C_sf"/>
</dbReference>
<dbReference type="PROSITE" id="PS50109">
    <property type="entry name" value="HIS_KIN"/>
    <property type="match status" value="1"/>
</dbReference>
<feature type="transmembrane region" description="Helical" evidence="7">
    <location>
        <begin position="204"/>
        <end position="228"/>
    </location>
</feature>
<evidence type="ECO:0000256" key="2">
    <source>
        <dbReference type="ARBA" id="ARBA00012438"/>
    </source>
</evidence>
<dbReference type="GO" id="GO:0000155">
    <property type="term" value="F:phosphorelay sensor kinase activity"/>
    <property type="evidence" value="ECO:0007669"/>
    <property type="project" value="InterPro"/>
</dbReference>
<dbReference type="Pfam" id="PF02518">
    <property type="entry name" value="HATPase_c"/>
    <property type="match status" value="1"/>
</dbReference>
<dbReference type="RefSeq" id="WP_089355137.1">
    <property type="nucleotide sequence ID" value="NZ_FZPD01000001.1"/>
</dbReference>
<gene>
    <name evidence="9" type="ORF">SAMN05421640_0363</name>
</gene>
<evidence type="ECO:0000256" key="5">
    <source>
        <dbReference type="ARBA" id="ARBA00022777"/>
    </source>
</evidence>
<dbReference type="EC" id="2.7.13.3" evidence="2"/>
<feature type="transmembrane region" description="Helical" evidence="7">
    <location>
        <begin position="109"/>
        <end position="126"/>
    </location>
</feature>
<feature type="transmembrane region" description="Helical" evidence="7">
    <location>
        <begin position="72"/>
        <end position="93"/>
    </location>
</feature>
<evidence type="ECO:0000313" key="9">
    <source>
        <dbReference type="EMBL" id="SNS49017.1"/>
    </source>
</evidence>
<dbReference type="InterPro" id="IPR036097">
    <property type="entry name" value="HisK_dim/P_sf"/>
</dbReference>
<evidence type="ECO:0000313" key="10">
    <source>
        <dbReference type="Proteomes" id="UP000198393"/>
    </source>
</evidence>
<keyword evidence="7" id="KW-0472">Membrane</keyword>
<dbReference type="AlphaFoldDB" id="A0A239EWQ6"/>
<dbReference type="InterPro" id="IPR004358">
    <property type="entry name" value="Sig_transdc_His_kin-like_C"/>
</dbReference>
<dbReference type="InterPro" id="IPR003661">
    <property type="entry name" value="HisK_dim/P_dom"/>
</dbReference>
<reference evidence="9 10" key="1">
    <citation type="submission" date="2017-06" db="EMBL/GenBank/DDBJ databases">
        <authorList>
            <person name="Kim H.J."/>
            <person name="Triplett B.A."/>
        </authorList>
    </citation>
    <scope>NUCLEOTIDE SEQUENCE [LARGE SCALE GENOMIC DNA]</scope>
    <source>
        <strain evidence="9 10">DSM 19307</strain>
    </source>
</reference>
<name>A0A239EWQ6_EKHLU</name>
<feature type="domain" description="Histidine kinase" evidence="8">
    <location>
        <begin position="248"/>
        <end position="458"/>
    </location>
</feature>
<dbReference type="CDD" id="cd00082">
    <property type="entry name" value="HisKA"/>
    <property type="match status" value="1"/>
</dbReference>
<organism evidence="9 10">
    <name type="scientific">Ekhidna lutea</name>
    <dbReference type="NCBI Taxonomy" id="447679"/>
    <lineage>
        <taxon>Bacteria</taxon>
        <taxon>Pseudomonadati</taxon>
        <taxon>Bacteroidota</taxon>
        <taxon>Cytophagia</taxon>
        <taxon>Cytophagales</taxon>
        <taxon>Reichenbachiellaceae</taxon>
        <taxon>Ekhidna</taxon>
    </lineage>
</organism>
<evidence type="ECO:0000256" key="4">
    <source>
        <dbReference type="ARBA" id="ARBA00022679"/>
    </source>
</evidence>
<evidence type="ECO:0000256" key="6">
    <source>
        <dbReference type="ARBA" id="ARBA00023012"/>
    </source>
</evidence>
<dbReference type="InterPro" id="IPR005467">
    <property type="entry name" value="His_kinase_dom"/>
</dbReference>
<keyword evidence="3" id="KW-0597">Phosphoprotein</keyword>
<comment type="catalytic activity">
    <reaction evidence="1">
        <text>ATP + protein L-histidine = ADP + protein N-phospho-L-histidine.</text>
        <dbReference type="EC" id="2.7.13.3"/>
    </reaction>
</comment>
<dbReference type="SUPFAM" id="SSF47384">
    <property type="entry name" value="Homodimeric domain of signal transducing histidine kinase"/>
    <property type="match status" value="1"/>
</dbReference>
<feature type="transmembrane region" description="Helical" evidence="7">
    <location>
        <begin position="172"/>
        <end position="192"/>
    </location>
</feature>
<dbReference type="Pfam" id="PF00512">
    <property type="entry name" value="HisKA"/>
    <property type="match status" value="1"/>
</dbReference>
<dbReference type="InterPro" id="IPR050736">
    <property type="entry name" value="Sensor_HK_Regulatory"/>
</dbReference>
<feature type="transmembrane region" description="Helical" evidence="7">
    <location>
        <begin position="39"/>
        <end position="66"/>
    </location>
</feature>
<dbReference type="Proteomes" id="UP000198393">
    <property type="component" value="Unassembled WGS sequence"/>
</dbReference>
<dbReference type="SUPFAM" id="SSF55874">
    <property type="entry name" value="ATPase domain of HSP90 chaperone/DNA topoisomerase II/histidine kinase"/>
    <property type="match status" value="1"/>
</dbReference>